<feature type="domain" description="HTH cro/C1-type" evidence="4">
    <location>
        <begin position="211"/>
        <end position="231"/>
    </location>
</feature>
<sequence>MSIDIADTEDAVETEGTRTVETGDDRTEVRSQAEGGIVAQLRLDHSDLFMRSTLRRASAVTVEPEYWTTVEPGRTLVFVTAYGDEFDGFETALESDPTVAEPVLVDRYPDRRVYRLVRTDRAITFTAKTADLGGRLLDLSSSRDGWLVQLRFPDRDRLVSFNEYCRELDISVTVDHLRVSDDENDGVVALTDKQQELLTVAHDEGYFDVPRGITQNELADRLGVSKSAVSQRLRRAIGELCDATLS</sequence>
<dbReference type="PANTHER" id="PTHR34236:SF1">
    <property type="entry name" value="DIMETHYL SULFOXIDE REDUCTASE TRANSCRIPTIONAL ACTIVATOR"/>
    <property type="match status" value="1"/>
</dbReference>
<dbReference type="AlphaFoldDB" id="A0A9Q4L624"/>
<dbReference type="InterPro" id="IPR013324">
    <property type="entry name" value="RNA_pol_sigma_r3/r4-like"/>
</dbReference>
<evidence type="ECO:0000313" key="6">
    <source>
        <dbReference type="Proteomes" id="UP001154061"/>
    </source>
</evidence>
<keyword evidence="1" id="KW-0805">Transcription regulation</keyword>
<feature type="compositionally biased region" description="Acidic residues" evidence="3">
    <location>
        <begin position="1"/>
        <end position="13"/>
    </location>
</feature>
<gene>
    <name evidence="5" type="ORF">NDI89_10170</name>
</gene>
<dbReference type="Proteomes" id="UP001154061">
    <property type="component" value="Unassembled WGS sequence"/>
</dbReference>
<dbReference type="InterPro" id="IPR007050">
    <property type="entry name" value="HTH_bacterioopsin"/>
</dbReference>
<dbReference type="Gene3D" id="1.10.10.10">
    <property type="entry name" value="Winged helix-like DNA-binding domain superfamily/Winged helix DNA-binding domain"/>
    <property type="match status" value="1"/>
</dbReference>
<dbReference type="InterPro" id="IPR036388">
    <property type="entry name" value="WH-like_DNA-bd_sf"/>
</dbReference>
<evidence type="ECO:0000256" key="3">
    <source>
        <dbReference type="SAM" id="MobiDB-lite"/>
    </source>
</evidence>
<keyword evidence="6" id="KW-1185">Reference proteome</keyword>
<evidence type="ECO:0000256" key="1">
    <source>
        <dbReference type="ARBA" id="ARBA00023015"/>
    </source>
</evidence>
<evidence type="ECO:0000313" key="5">
    <source>
        <dbReference type="EMBL" id="MDF9745946.1"/>
    </source>
</evidence>
<dbReference type="InterPro" id="IPR001387">
    <property type="entry name" value="Cro/C1-type_HTH"/>
</dbReference>
<dbReference type="PROSITE" id="PS50943">
    <property type="entry name" value="HTH_CROC1"/>
    <property type="match status" value="1"/>
</dbReference>
<evidence type="ECO:0000259" key="4">
    <source>
        <dbReference type="PROSITE" id="PS50943"/>
    </source>
</evidence>
<evidence type="ECO:0000256" key="2">
    <source>
        <dbReference type="ARBA" id="ARBA00023163"/>
    </source>
</evidence>
<proteinExistence type="predicted"/>
<dbReference type="EMBL" id="JAMQOT010000003">
    <property type="protein sequence ID" value="MDF9745946.1"/>
    <property type="molecule type" value="Genomic_DNA"/>
</dbReference>
<feature type="region of interest" description="Disordered" evidence="3">
    <location>
        <begin position="1"/>
        <end position="30"/>
    </location>
</feature>
<dbReference type="Pfam" id="PF15915">
    <property type="entry name" value="BAT"/>
    <property type="match status" value="1"/>
</dbReference>
<dbReference type="InterPro" id="IPR031803">
    <property type="entry name" value="BAT_GAF/HTH-assoc"/>
</dbReference>
<name>A0A9Q4L624_9EURY</name>
<dbReference type="PANTHER" id="PTHR34236">
    <property type="entry name" value="DIMETHYL SULFOXIDE REDUCTASE TRANSCRIPTIONAL ACTIVATOR"/>
    <property type="match status" value="1"/>
</dbReference>
<dbReference type="SUPFAM" id="SSF88659">
    <property type="entry name" value="Sigma3 and sigma4 domains of RNA polymerase sigma factors"/>
    <property type="match status" value="1"/>
</dbReference>
<keyword evidence="2" id="KW-0804">Transcription</keyword>
<accession>A0A9Q4L624</accession>
<feature type="compositionally biased region" description="Basic and acidic residues" evidence="3">
    <location>
        <begin position="15"/>
        <end position="30"/>
    </location>
</feature>
<organism evidence="5 6">
    <name type="scientific">Natrinema salsiterrestre</name>
    <dbReference type="NCBI Taxonomy" id="2950540"/>
    <lineage>
        <taxon>Archaea</taxon>
        <taxon>Methanobacteriati</taxon>
        <taxon>Methanobacteriota</taxon>
        <taxon>Stenosarchaea group</taxon>
        <taxon>Halobacteria</taxon>
        <taxon>Halobacteriales</taxon>
        <taxon>Natrialbaceae</taxon>
        <taxon>Natrinema</taxon>
    </lineage>
</organism>
<comment type="caution">
    <text evidence="5">The sequence shown here is derived from an EMBL/GenBank/DDBJ whole genome shotgun (WGS) entry which is preliminary data.</text>
</comment>
<reference evidence="5" key="1">
    <citation type="submission" date="2022-06" db="EMBL/GenBank/DDBJ databases">
        <title>Natrinema sp. a new haloarchaeum isolate from saline soil.</title>
        <authorList>
            <person name="Strakova D."/>
            <person name="Galisteo C."/>
            <person name="Sanchez-Porro C."/>
            <person name="Ventosa A."/>
        </authorList>
    </citation>
    <scope>NUCLEOTIDE SEQUENCE</scope>
    <source>
        <strain evidence="5">S1CR25-10</strain>
    </source>
</reference>
<dbReference type="Pfam" id="PF04967">
    <property type="entry name" value="HTH_10"/>
    <property type="match status" value="1"/>
</dbReference>
<protein>
    <submittedName>
        <fullName evidence="5">Helix-turn-helix domain-containing protein</fullName>
    </submittedName>
</protein>